<organism evidence="1 2">
    <name type="scientific">Mucinivorans hirudinis</name>
    <dbReference type="NCBI Taxonomy" id="1433126"/>
    <lineage>
        <taxon>Bacteria</taxon>
        <taxon>Pseudomonadati</taxon>
        <taxon>Bacteroidota</taxon>
        <taxon>Bacteroidia</taxon>
        <taxon>Bacteroidales</taxon>
        <taxon>Rikenellaceae</taxon>
        <taxon>Mucinivorans</taxon>
    </lineage>
</organism>
<dbReference type="HOGENOM" id="CLU_2936567_0_0_10"/>
<name>A0A060R859_9BACT</name>
<sequence>MSSKGYEIRARNIAQITEQYYEKGRADRCLKQVWRRHIFPKFGIGYRAYLRYVKFCDGQG</sequence>
<proteinExistence type="predicted"/>
<evidence type="ECO:0000313" key="2">
    <source>
        <dbReference type="Proteomes" id="UP000027616"/>
    </source>
</evidence>
<dbReference type="KEGG" id="rbc:BN938_1465"/>
<gene>
    <name evidence="1" type="ORF">BN938_1465</name>
</gene>
<protein>
    <submittedName>
        <fullName evidence="1">Uncharacterized protein</fullName>
    </submittedName>
</protein>
<accession>A0A060R859</accession>
<dbReference type="EMBL" id="HG934468">
    <property type="protein sequence ID" value="CDN31552.1"/>
    <property type="molecule type" value="Genomic_DNA"/>
</dbReference>
<dbReference type="eggNOG" id="ENOG502ZVJH">
    <property type="taxonomic scope" value="Bacteria"/>
</dbReference>
<evidence type="ECO:0000313" key="1">
    <source>
        <dbReference type="EMBL" id="CDN31552.1"/>
    </source>
</evidence>
<dbReference type="Proteomes" id="UP000027616">
    <property type="component" value="Chromosome I"/>
</dbReference>
<keyword evidence="2" id="KW-1185">Reference proteome</keyword>
<reference evidence="1 2" key="1">
    <citation type="journal article" date="2015" name="Genome Announc.">
        <title>Complete Genome Sequence of the Novel Leech Symbiont Mucinivorans hirudinis M3T.</title>
        <authorList>
            <person name="Nelson M.C."/>
            <person name="Bomar L."/>
            <person name="Graf J."/>
        </authorList>
    </citation>
    <scope>NUCLEOTIDE SEQUENCE [LARGE SCALE GENOMIC DNA]</scope>
    <source>
        <strain evidence="2">M3</strain>
    </source>
</reference>
<dbReference type="STRING" id="1433126.BN938_1465"/>
<dbReference type="OrthoDB" id="1073327at2"/>
<dbReference type="AlphaFoldDB" id="A0A060R859"/>